<sequence>MDALAKLFCSSARLKLLRLFMFNDKMHFTAEDISFRTKTSIAVTRKEIHALLSVGVIRKRGVRRATKYFADKNFIYFDSLLLFLRETTVIGPKDVLTALGKSGSLRLVILTGIFTGVIEPKIDLLIVGDKLEERALISAVRTIEADFGREIRFATFSTEDFRYRYGVYDRLLRDVFDYEHRTILDKIGIS</sequence>
<evidence type="ECO:0000313" key="1">
    <source>
        <dbReference type="EMBL" id="VAW32307.1"/>
    </source>
</evidence>
<gene>
    <name evidence="1" type="ORF">MNBD_CPR01-224</name>
</gene>
<dbReference type="AlphaFoldDB" id="A0A3B0V357"/>
<protein>
    <recommendedName>
        <fullName evidence="2">Transcriptional regulator</fullName>
    </recommendedName>
</protein>
<dbReference type="EMBL" id="UOEV01000035">
    <property type="protein sequence ID" value="VAW32307.1"/>
    <property type="molecule type" value="Genomic_DNA"/>
</dbReference>
<accession>A0A3B0V357</accession>
<reference evidence="1" key="1">
    <citation type="submission" date="2018-06" db="EMBL/GenBank/DDBJ databases">
        <authorList>
            <person name="Zhirakovskaya E."/>
        </authorList>
    </citation>
    <scope>NUCLEOTIDE SEQUENCE</scope>
</reference>
<organism evidence="1">
    <name type="scientific">hydrothermal vent metagenome</name>
    <dbReference type="NCBI Taxonomy" id="652676"/>
    <lineage>
        <taxon>unclassified sequences</taxon>
        <taxon>metagenomes</taxon>
        <taxon>ecological metagenomes</taxon>
    </lineage>
</organism>
<name>A0A3B0V357_9ZZZZ</name>
<proteinExistence type="predicted"/>
<evidence type="ECO:0008006" key="2">
    <source>
        <dbReference type="Google" id="ProtNLM"/>
    </source>
</evidence>